<evidence type="ECO:0000313" key="6">
    <source>
        <dbReference type="Proteomes" id="UP000504606"/>
    </source>
</evidence>
<dbReference type="InterPro" id="IPR018289">
    <property type="entry name" value="MULE_transposase_dom"/>
</dbReference>
<evidence type="ECO:0000256" key="3">
    <source>
        <dbReference type="ARBA" id="ARBA00022833"/>
    </source>
</evidence>
<dbReference type="Pfam" id="PF10551">
    <property type="entry name" value="MULE"/>
    <property type="match status" value="1"/>
</dbReference>
<evidence type="ECO:0000256" key="2">
    <source>
        <dbReference type="ARBA" id="ARBA00022771"/>
    </source>
</evidence>
<dbReference type="Proteomes" id="UP000504606">
    <property type="component" value="Unplaced"/>
</dbReference>
<keyword evidence="2" id="KW-0863">Zinc-finger</keyword>
<evidence type="ECO:0000259" key="4">
    <source>
        <dbReference type="Pfam" id="PF04500"/>
    </source>
</evidence>
<dbReference type="Pfam" id="PF04500">
    <property type="entry name" value="FLYWCH"/>
    <property type="match status" value="1"/>
</dbReference>
<dbReference type="AlphaFoldDB" id="A0A6J1TLL3"/>
<reference evidence="7" key="1">
    <citation type="submission" date="2025-08" db="UniProtKB">
        <authorList>
            <consortium name="RefSeq"/>
        </authorList>
    </citation>
    <scope>IDENTIFICATION</scope>
    <source>
        <tissue evidence="7">Whole organism</tissue>
    </source>
</reference>
<name>A0A6J1TLL3_FRAOC</name>
<gene>
    <name evidence="7" type="primary">LOC113216924</name>
</gene>
<dbReference type="Gene3D" id="2.20.25.240">
    <property type="match status" value="1"/>
</dbReference>
<feature type="domain" description="MULE transposase" evidence="5">
    <location>
        <begin position="187"/>
        <end position="283"/>
    </location>
</feature>
<sequence length="479" mass="55878">MGEVRFTKSQRGKDKLVLHGYMYVHHRDLKSGESEWRCDKRRSDSCNATVTLAEDRQTVVKEREHPNHQADWGRVKAKETVEQMRDDAQGSRETTASIVQRHVASTSREAAVKLPNKASLARAVRRVKRSSLPEDPKDIEDLVVIAEQYQKLDGQRWLLFFDPDAEDKMIVLATNRHLRYLAKATYWIMDGTFKSAPGVFYQLYTLHGQVHGQWFPLVMVLMVKKSKDMYIELFELLKHEVSTRLHKRLDPEYVSTDYEEGAIRAIQHVFPDAQIAGCLFHLGQSFWRKLQNAGLAVEYREENNEDMRTSFHSLIAVAFCHLDDVKAVFDELRREAPAALRPVFKHVDEVYIRGCRRGRGRRTPVFPPEWWNCHARALGDLPRTTNSVEAWHRRLNTIMGKSHPTLYFALDQLQMEAKEMERDIERLSSGRSPEKKKKNQYVIIDQRISRIMERYQDYKEEDNMLEFLRAIGHNIAGNL</sequence>
<dbReference type="RefSeq" id="XP_026292545.1">
    <property type="nucleotide sequence ID" value="XM_026436760.2"/>
</dbReference>
<dbReference type="PANTHER" id="PTHR47160:SF10">
    <property type="entry name" value="MULE TRANSPOSASE DOMAIN-CONTAINING PROTEIN"/>
    <property type="match status" value="1"/>
</dbReference>
<dbReference type="OrthoDB" id="9973972at2759"/>
<dbReference type="GO" id="GO:0008270">
    <property type="term" value="F:zinc ion binding"/>
    <property type="evidence" value="ECO:0007669"/>
    <property type="project" value="UniProtKB-KW"/>
</dbReference>
<dbReference type="GeneID" id="113216924"/>
<feature type="domain" description="FLYWCH-type" evidence="4">
    <location>
        <begin position="6"/>
        <end position="65"/>
    </location>
</feature>
<dbReference type="KEGG" id="foc:113216924"/>
<keyword evidence="6" id="KW-1185">Reference proteome</keyword>
<protein>
    <submittedName>
        <fullName evidence="7">Uncharacterized protein LOC113216924</fullName>
    </submittedName>
</protein>
<organism evidence="6 7">
    <name type="scientific">Frankliniella occidentalis</name>
    <name type="common">Western flower thrips</name>
    <name type="synonym">Euthrips occidentalis</name>
    <dbReference type="NCBI Taxonomy" id="133901"/>
    <lineage>
        <taxon>Eukaryota</taxon>
        <taxon>Metazoa</taxon>
        <taxon>Ecdysozoa</taxon>
        <taxon>Arthropoda</taxon>
        <taxon>Hexapoda</taxon>
        <taxon>Insecta</taxon>
        <taxon>Pterygota</taxon>
        <taxon>Neoptera</taxon>
        <taxon>Paraneoptera</taxon>
        <taxon>Thysanoptera</taxon>
        <taxon>Terebrantia</taxon>
        <taxon>Thripoidea</taxon>
        <taxon>Thripidae</taxon>
        <taxon>Frankliniella</taxon>
    </lineage>
</organism>
<dbReference type="InterPro" id="IPR007588">
    <property type="entry name" value="Znf_FLYWCH"/>
</dbReference>
<keyword evidence="1" id="KW-0479">Metal-binding</keyword>
<evidence type="ECO:0000256" key="1">
    <source>
        <dbReference type="ARBA" id="ARBA00022723"/>
    </source>
</evidence>
<keyword evidence="3" id="KW-0862">Zinc</keyword>
<dbReference type="PANTHER" id="PTHR47160">
    <property type="entry name" value="PUTATIVE-RELATED"/>
    <property type="match status" value="1"/>
</dbReference>
<accession>A0A6J1TLL3</accession>
<proteinExistence type="predicted"/>
<evidence type="ECO:0000259" key="5">
    <source>
        <dbReference type="Pfam" id="PF10551"/>
    </source>
</evidence>
<evidence type="ECO:0000313" key="7">
    <source>
        <dbReference type="RefSeq" id="XP_026292545.1"/>
    </source>
</evidence>